<dbReference type="PANTHER" id="PTHR31586:SF1">
    <property type="entry name" value="CYTOCHROME C OXIDASE ASSEMBLY PROTEIN COX20, MITOCHONDRIAL"/>
    <property type="match status" value="1"/>
</dbReference>
<keyword evidence="8 9" id="KW-0472">Membrane</keyword>
<evidence type="ECO:0000256" key="1">
    <source>
        <dbReference type="ARBA" id="ARBA00004273"/>
    </source>
</evidence>
<dbReference type="GeneID" id="105273309"/>
<protein>
    <recommendedName>
        <fullName evidence="3">Cytochrome c oxidase assembly protein COX20, mitochondrial</fullName>
    </recommendedName>
</protein>
<reference evidence="11" key="1">
    <citation type="submission" date="2025-08" db="UniProtKB">
        <authorList>
            <consortium name="RefSeq"/>
        </authorList>
    </citation>
    <scope>IDENTIFICATION</scope>
    <source>
        <strain evidence="11">USDA-PBARC FA_bdor</strain>
        <tissue evidence="11">Whole organism</tissue>
    </source>
</reference>
<comment type="subcellular location">
    <subcellularLocation>
        <location evidence="1">Mitochondrion inner membrane</location>
    </subcellularLocation>
</comment>
<sequence>MGDLEQQIEERIAQNEANKQSLIIFGRDVTKIPCFKQSFFNGILSGVGVGIITFMFTSKPRLASHWMVGSFGGVTITFYCVCRYQYAKEQIVISRMKGLMQEAMITEGVEHEEKLKEVIKLAEA</sequence>
<feature type="transmembrane region" description="Helical" evidence="9">
    <location>
        <begin position="39"/>
        <end position="57"/>
    </location>
</feature>
<organism evidence="10 11">
    <name type="scientific">Fopius arisanus</name>
    <dbReference type="NCBI Taxonomy" id="64838"/>
    <lineage>
        <taxon>Eukaryota</taxon>
        <taxon>Metazoa</taxon>
        <taxon>Ecdysozoa</taxon>
        <taxon>Arthropoda</taxon>
        <taxon>Hexapoda</taxon>
        <taxon>Insecta</taxon>
        <taxon>Pterygota</taxon>
        <taxon>Neoptera</taxon>
        <taxon>Endopterygota</taxon>
        <taxon>Hymenoptera</taxon>
        <taxon>Apocrita</taxon>
        <taxon>Ichneumonoidea</taxon>
        <taxon>Braconidae</taxon>
        <taxon>Opiinae</taxon>
        <taxon>Fopius</taxon>
    </lineage>
</organism>
<dbReference type="GO" id="GO:0005743">
    <property type="term" value="C:mitochondrial inner membrane"/>
    <property type="evidence" value="ECO:0007669"/>
    <property type="project" value="UniProtKB-SubCell"/>
</dbReference>
<dbReference type="PRINTS" id="PR02049">
    <property type="entry name" value="PROTEINF36A"/>
</dbReference>
<dbReference type="GO" id="GO:0033617">
    <property type="term" value="P:mitochondrial respiratory chain complex IV assembly"/>
    <property type="evidence" value="ECO:0007669"/>
    <property type="project" value="InterPro"/>
</dbReference>
<dbReference type="OrthoDB" id="14603at2759"/>
<gene>
    <name evidence="11" type="primary">l(3)87Df</name>
</gene>
<keyword evidence="5" id="KW-0999">Mitochondrion inner membrane</keyword>
<name>A0A9R1TRE2_9HYME</name>
<comment type="similarity">
    <text evidence="2">Belongs to the COX20 family.</text>
</comment>
<dbReference type="PANTHER" id="PTHR31586">
    <property type="entry name" value="CYTOCHROME C OXIDASE PROTEIN 20"/>
    <property type="match status" value="1"/>
</dbReference>
<evidence type="ECO:0000256" key="5">
    <source>
        <dbReference type="ARBA" id="ARBA00022792"/>
    </source>
</evidence>
<feature type="transmembrane region" description="Helical" evidence="9">
    <location>
        <begin position="63"/>
        <end position="86"/>
    </location>
</feature>
<evidence type="ECO:0000256" key="8">
    <source>
        <dbReference type="ARBA" id="ARBA00023136"/>
    </source>
</evidence>
<dbReference type="Proteomes" id="UP000694866">
    <property type="component" value="Unplaced"/>
</dbReference>
<evidence type="ECO:0000313" key="11">
    <source>
        <dbReference type="RefSeq" id="XP_011313972.1"/>
    </source>
</evidence>
<evidence type="ECO:0000256" key="9">
    <source>
        <dbReference type="SAM" id="Phobius"/>
    </source>
</evidence>
<dbReference type="RefSeq" id="XP_011313972.1">
    <property type="nucleotide sequence ID" value="XM_011315670.1"/>
</dbReference>
<dbReference type="Pfam" id="PF12597">
    <property type="entry name" value="Cox20"/>
    <property type="match status" value="1"/>
</dbReference>
<dbReference type="InterPro" id="IPR022533">
    <property type="entry name" value="Cox20"/>
</dbReference>
<evidence type="ECO:0000256" key="3">
    <source>
        <dbReference type="ARBA" id="ARBA00017689"/>
    </source>
</evidence>
<evidence type="ECO:0000256" key="7">
    <source>
        <dbReference type="ARBA" id="ARBA00023128"/>
    </source>
</evidence>
<dbReference type="KEGG" id="fas:105273309"/>
<keyword evidence="10" id="KW-1185">Reference proteome</keyword>
<evidence type="ECO:0000313" key="10">
    <source>
        <dbReference type="Proteomes" id="UP000694866"/>
    </source>
</evidence>
<proteinExistence type="inferred from homology"/>
<evidence type="ECO:0000256" key="6">
    <source>
        <dbReference type="ARBA" id="ARBA00022989"/>
    </source>
</evidence>
<dbReference type="AlphaFoldDB" id="A0A9R1TRE2"/>
<keyword evidence="7" id="KW-0496">Mitochondrion</keyword>
<keyword evidence="4 9" id="KW-0812">Transmembrane</keyword>
<evidence type="ECO:0000256" key="4">
    <source>
        <dbReference type="ARBA" id="ARBA00022692"/>
    </source>
</evidence>
<keyword evidence="6 9" id="KW-1133">Transmembrane helix</keyword>
<evidence type="ECO:0000256" key="2">
    <source>
        <dbReference type="ARBA" id="ARBA00009575"/>
    </source>
</evidence>
<accession>A0A9R1TRE2</accession>